<name>A0A5C2S8H5_9APHY</name>
<dbReference type="Proteomes" id="UP000313359">
    <property type="component" value="Unassembled WGS sequence"/>
</dbReference>
<organism evidence="1 2">
    <name type="scientific">Lentinus tigrinus ALCF2SS1-6</name>
    <dbReference type="NCBI Taxonomy" id="1328759"/>
    <lineage>
        <taxon>Eukaryota</taxon>
        <taxon>Fungi</taxon>
        <taxon>Dikarya</taxon>
        <taxon>Basidiomycota</taxon>
        <taxon>Agaricomycotina</taxon>
        <taxon>Agaricomycetes</taxon>
        <taxon>Polyporales</taxon>
        <taxon>Polyporaceae</taxon>
        <taxon>Lentinus</taxon>
    </lineage>
</organism>
<accession>A0A5C2S8H5</accession>
<keyword evidence="2" id="KW-1185">Reference proteome</keyword>
<proteinExistence type="predicted"/>
<sequence length="154" mass="16600">MGAPPIGDDVTPQPAVGGRPNASAITAASCSVSAMLRRPNTLYTYTVLTAQANTRHTNQCTGLLSPRTSYPQVQGCAARSPYVRPSTPLRAPHQVRLLSARGGCSRFGIAILSSRTCDHVSWAHERDVREFGDISSHIHTYAILPYRTDKLLAA</sequence>
<reference evidence="1" key="1">
    <citation type="journal article" date="2018" name="Genome Biol. Evol.">
        <title>Genomics and development of Lentinus tigrinus, a white-rot wood-decaying mushroom with dimorphic fruiting bodies.</title>
        <authorList>
            <person name="Wu B."/>
            <person name="Xu Z."/>
            <person name="Knudson A."/>
            <person name="Carlson A."/>
            <person name="Chen N."/>
            <person name="Kovaka S."/>
            <person name="LaButti K."/>
            <person name="Lipzen A."/>
            <person name="Pennachio C."/>
            <person name="Riley R."/>
            <person name="Schakwitz W."/>
            <person name="Umezawa K."/>
            <person name="Ohm R.A."/>
            <person name="Grigoriev I.V."/>
            <person name="Nagy L.G."/>
            <person name="Gibbons J."/>
            <person name="Hibbett D."/>
        </authorList>
    </citation>
    <scope>NUCLEOTIDE SEQUENCE [LARGE SCALE GENOMIC DNA]</scope>
    <source>
        <strain evidence="1">ALCF2SS1-6</strain>
    </source>
</reference>
<evidence type="ECO:0000313" key="2">
    <source>
        <dbReference type="Proteomes" id="UP000313359"/>
    </source>
</evidence>
<dbReference type="EMBL" id="ML122267">
    <property type="protein sequence ID" value="RPD60031.1"/>
    <property type="molecule type" value="Genomic_DNA"/>
</dbReference>
<evidence type="ECO:0000313" key="1">
    <source>
        <dbReference type="EMBL" id="RPD60031.1"/>
    </source>
</evidence>
<gene>
    <name evidence="1" type="ORF">L227DRAFT_104825</name>
</gene>
<dbReference type="AlphaFoldDB" id="A0A5C2S8H5"/>
<protein>
    <submittedName>
        <fullName evidence="1">Uncharacterized protein</fullName>
    </submittedName>
</protein>